<keyword evidence="2" id="KW-0012">Acyltransferase</keyword>
<dbReference type="PANTHER" id="PTHR43420">
    <property type="entry name" value="ACETYLTRANSFERASE"/>
    <property type="match status" value="1"/>
</dbReference>
<evidence type="ECO:0000256" key="2">
    <source>
        <dbReference type="ARBA" id="ARBA00023315"/>
    </source>
</evidence>
<sequence>MTDDIDKIMDVMDAAFDPQWGEAWNRRQLTDSLAMPHTHYQLIGADGRIPTESSPAAGFTLTKAAPGEEELLLVAVRPEFRGTGLGKKLLQIFTDKARERKADTVFLEMRANNPAETLYRSVGFEPVGRRENYYLMADGNRIDAITFRLTL</sequence>
<dbReference type="InterPro" id="IPR050680">
    <property type="entry name" value="YpeA/RimI_acetyltransf"/>
</dbReference>
<evidence type="ECO:0000256" key="1">
    <source>
        <dbReference type="ARBA" id="ARBA00022679"/>
    </source>
</evidence>
<comment type="caution">
    <text evidence="4">The sequence shown here is derived from an EMBL/GenBank/DDBJ whole genome shotgun (WGS) entry which is preliminary data.</text>
</comment>
<dbReference type="InterPro" id="IPR000182">
    <property type="entry name" value="GNAT_dom"/>
</dbReference>
<dbReference type="InterPro" id="IPR016181">
    <property type="entry name" value="Acyl_CoA_acyltransferase"/>
</dbReference>
<dbReference type="CDD" id="cd04301">
    <property type="entry name" value="NAT_SF"/>
    <property type="match status" value="1"/>
</dbReference>
<dbReference type="Pfam" id="PF00583">
    <property type="entry name" value="Acetyltransf_1"/>
    <property type="match status" value="1"/>
</dbReference>
<protein>
    <submittedName>
        <fullName evidence="4">GNAT family N-acetyltransferase</fullName>
    </submittedName>
</protein>
<proteinExistence type="predicted"/>
<dbReference type="RefSeq" id="WP_160604160.1">
    <property type="nucleotide sequence ID" value="NZ_WTYX01000001.1"/>
</dbReference>
<gene>
    <name evidence="4" type="ORF">GRI41_07665</name>
</gene>
<evidence type="ECO:0000313" key="4">
    <source>
        <dbReference type="EMBL" id="MXO90693.1"/>
    </source>
</evidence>
<feature type="domain" description="N-acetyltransferase" evidence="3">
    <location>
        <begin position="1"/>
        <end position="151"/>
    </location>
</feature>
<dbReference type="AlphaFoldDB" id="A0A844ZS50"/>
<keyword evidence="5" id="KW-1185">Reference proteome</keyword>
<dbReference type="PROSITE" id="PS51186">
    <property type="entry name" value="GNAT"/>
    <property type="match status" value="1"/>
</dbReference>
<dbReference type="EMBL" id="WTYX01000001">
    <property type="protein sequence ID" value="MXO90693.1"/>
    <property type="molecule type" value="Genomic_DNA"/>
</dbReference>
<dbReference type="PANTHER" id="PTHR43420:SF44">
    <property type="entry name" value="ACETYLTRANSFERASE YPEA"/>
    <property type="match status" value="1"/>
</dbReference>
<reference evidence="4 5" key="1">
    <citation type="submission" date="2019-12" db="EMBL/GenBank/DDBJ databases">
        <title>Genomic-based taxomic classification of the family Erythrobacteraceae.</title>
        <authorList>
            <person name="Xu L."/>
        </authorList>
    </citation>
    <scope>NUCLEOTIDE SEQUENCE [LARGE SCALE GENOMIC DNA]</scope>
    <source>
        <strain evidence="4 5">KCTC 52763</strain>
    </source>
</reference>
<keyword evidence="1 4" id="KW-0808">Transferase</keyword>
<dbReference type="Proteomes" id="UP000442714">
    <property type="component" value="Unassembled WGS sequence"/>
</dbReference>
<dbReference type="GO" id="GO:0016747">
    <property type="term" value="F:acyltransferase activity, transferring groups other than amino-acyl groups"/>
    <property type="evidence" value="ECO:0007669"/>
    <property type="project" value="InterPro"/>
</dbReference>
<accession>A0A844ZS50</accession>
<organism evidence="4 5">
    <name type="scientific">Pontixanthobacter aquaemixtae</name>
    <dbReference type="NCBI Taxonomy" id="1958940"/>
    <lineage>
        <taxon>Bacteria</taxon>
        <taxon>Pseudomonadati</taxon>
        <taxon>Pseudomonadota</taxon>
        <taxon>Alphaproteobacteria</taxon>
        <taxon>Sphingomonadales</taxon>
        <taxon>Erythrobacteraceae</taxon>
        <taxon>Pontixanthobacter</taxon>
    </lineage>
</organism>
<dbReference type="Gene3D" id="3.40.630.30">
    <property type="match status" value="1"/>
</dbReference>
<dbReference type="SUPFAM" id="SSF55729">
    <property type="entry name" value="Acyl-CoA N-acyltransferases (Nat)"/>
    <property type="match status" value="1"/>
</dbReference>
<name>A0A844ZS50_9SPHN</name>
<evidence type="ECO:0000313" key="5">
    <source>
        <dbReference type="Proteomes" id="UP000442714"/>
    </source>
</evidence>
<dbReference type="OrthoDB" id="9804026at2"/>
<evidence type="ECO:0000259" key="3">
    <source>
        <dbReference type="PROSITE" id="PS51186"/>
    </source>
</evidence>